<dbReference type="Proteomes" id="UP001386955">
    <property type="component" value="Unassembled WGS sequence"/>
</dbReference>
<protein>
    <submittedName>
        <fullName evidence="2">Uncharacterized protein</fullName>
    </submittedName>
</protein>
<feature type="compositionally biased region" description="Basic and acidic residues" evidence="1">
    <location>
        <begin position="76"/>
        <end position="85"/>
    </location>
</feature>
<proteinExistence type="predicted"/>
<organism evidence="2 3">
    <name type="scientific">Psophocarpus tetragonolobus</name>
    <name type="common">Winged bean</name>
    <name type="synonym">Dolichos tetragonolobus</name>
    <dbReference type="NCBI Taxonomy" id="3891"/>
    <lineage>
        <taxon>Eukaryota</taxon>
        <taxon>Viridiplantae</taxon>
        <taxon>Streptophyta</taxon>
        <taxon>Embryophyta</taxon>
        <taxon>Tracheophyta</taxon>
        <taxon>Spermatophyta</taxon>
        <taxon>Magnoliopsida</taxon>
        <taxon>eudicotyledons</taxon>
        <taxon>Gunneridae</taxon>
        <taxon>Pentapetalae</taxon>
        <taxon>rosids</taxon>
        <taxon>fabids</taxon>
        <taxon>Fabales</taxon>
        <taxon>Fabaceae</taxon>
        <taxon>Papilionoideae</taxon>
        <taxon>50 kb inversion clade</taxon>
        <taxon>NPAAA clade</taxon>
        <taxon>indigoferoid/millettioid clade</taxon>
        <taxon>Phaseoleae</taxon>
        <taxon>Psophocarpus</taxon>
    </lineage>
</organism>
<comment type="caution">
    <text evidence="2">The sequence shown here is derived from an EMBL/GenBank/DDBJ whole genome shotgun (WGS) entry which is preliminary data.</text>
</comment>
<evidence type="ECO:0000313" key="2">
    <source>
        <dbReference type="EMBL" id="KAK7376385.1"/>
    </source>
</evidence>
<evidence type="ECO:0000256" key="1">
    <source>
        <dbReference type="SAM" id="MobiDB-lite"/>
    </source>
</evidence>
<name>A0AAN9RHD3_PSOTE</name>
<dbReference type="EMBL" id="JAYMYS010000026">
    <property type="protein sequence ID" value="KAK7376385.1"/>
    <property type="molecule type" value="Genomic_DNA"/>
</dbReference>
<reference evidence="2 3" key="1">
    <citation type="submission" date="2024-01" db="EMBL/GenBank/DDBJ databases">
        <title>The genomes of 5 underutilized Papilionoideae crops provide insights into root nodulation and disease resistanc.</title>
        <authorList>
            <person name="Jiang F."/>
        </authorList>
    </citation>
    <scope>NUCLEOTIDE SEQUENCE [LARGE SCALE GENOMIC DNA]</scope>
    <source>
        <strain evidence="2">DUOXIRENSHENG_FW03</strain>
        <tissue evidence="2">Leaves</tissue>
    </source>
</reference>
<evidence type="ECO:0000313" key="3">
    <source>
        <dbReference type="Proteomes" id="UP001386955"/>
    </source>
</evidence>
<gene>
    <name evidence="2" type="ORF">VNO78_34669</name>
</gene>
<keyword evidence="3" id="KW-1185">Reference proteome</keyword>
<feature type="region of interest" description="Disordered" evidence="1">
    <location>
        <begin position="44"/>
        <end position="85"/>
    </location>
</feature>
<dbReference type="AlphaFoldDB" id="A0AAN9RHD3"/>
<accession>A0AAN9RHD3</accession>
<sequence length="85" mass="9822">MVKVTKEKEDVRTRFKEFMDKSRDFFGGKFLSFLEVLNMKPLDEHGPSYYARLGTTATNTGAPSRNEKDDETMDETTQHQEPGEE</sequence>